<accession>A0A0A9CIA7</accession>
<dbReference type="EMBL" id="GBRH01226628">
    <property type="protein sequence ID" value="JAD71267.1"/>
    <property type="molecule type" value="Transcribed_RNA"/>
</dbReference>
<protein>
    <submittedName>
        <fullName evidence="1">Uncharacterized protein</fullName>
    </submittedName>
</protein>
<proteinExistence type="predicted"/>
<sequence>MNRSRLMPAKFDKFIILRLQVLTSCRADALYYFVLCWKY</sequence>
<evidence type="ECO:0000313" key="1">
    <source>
        <dbReference type="EMBL" id="JAD71267.1"/>
    </source>
</evidence>
<name>A0A0A9CIA7_ARUDO</name>
<reference evidence="1" key="2">
    <citation type="journal article" date="2015" name="Data Brief">
        <title>Shoot transcriptome of the giant reed, Arundo donax.</title>
        <authorList>
            <person name="Barrero R.A."/>
            <person name="Guerrero F.D."/>
            <person name="Moolhuijzen P."/>
            <person name="Goolsby J.A."/>
            <person name="Tidwell J."/>
            <person name="Bellgard S.E."/>
            <person name="Bellgard M.I."/>
        </authorList>
    </citation>
    <scope>NUCLEOTIDE SEQUENCE</scope>
    <source>
        <tissue evidence="1">Shoot tissue taken approximately 20 cm above the soil surface</tissue>
    </source>
</reference>
<organism evidence="1">
    <name type="scientific">Arundo donax</name>
    <name type="common">Giant reed</name>
    <name type="synonym">Donax arundinaceus</name>
    <dbReference type="NCBI Taxonomy" id="35708"/>
    <lineage>
        <taxon>Eukaryota</taxon>
        <taxon>Viridiplantae</taxon>
        <taxon>Streptophyta</taxon>
        <taxon>Embryophyta</taxon>
        <taxon>Tracheophyta</taxon>
        <taxon>Spermatophyta</taxon>
        <taxon>Magnoliopsida</taxon>
        <taxon>Liliopsida</taxon>
        <taxon>Poales</taxon>
        <taxon>Poaceae</taxon>
        <taxon>PACMAD clade</taxon>
        <taxon>Arundinoideae</taxon>
        <taxon>Arundineae</taxon>
        <taxon>Arundo</taxon>
    </lineage>
</organism>
<reference evidence="1" key="1">
    <citation type="submission" date="2014-09" db="EMBL/GenBank/DDBJ databases">
        <authorList>
            <person name="Magalhaes I.L.F."/>
            <person name="Oliveira U."/>
            <person name="Santos F.R."/>
            <person name="Vidigal T.H.D.A."/>
            <person name="Brescovit A.D."/>
            <person name="Santos A.J."/>
        </authorList>
    </citation>
    <scope>NUCLEOTIDE SEQUENCE</scope>
    <source>
        <tissue evidence="1">Shoot tissue taken approximately 20 cm above the soil surface</tissue>
    </source>
</reference>
<dbReference type="AlphaFoldDB" id="A0A0A9CIA7"/>